<dbReference type="Gene3D" id="3.30.420.40">
    <property type="match status" value="1"/>
</dbReference>
<dbReference type="PANTHER" id="PTHR47363:SF1">
    <property type="entry name" value="GLUCOKINASE"/>
    <property type="match status" value="1"/>
</dbReference>
<dbReference type="InterPro" id="IPR043129">
    <property type="entry name" value="ATPase_NBD"/>
</dbReference>
<dbReference type="GO" id="GO:0004340">
    <property type="term" value="F:glucokinase activity"/>
    <property type="evidence" value="ECO:0007669"/>
    <property type="project" value="UniProtKB-EC"/>
</dbReference>
<dbReference type="SUPFAM" id="SSF53067">
    <property type="entry name" value="Actin-like ATPase domain"/>
    <property type="match status" value="1"/>
</dbReference>
<evidence type="ECO:0000313" key="4">
    <source>
        <dbReference type="EMBL" id="GBL10321.1"/>
    </source>
</evidence>
<evidence type="ECO:0000313" key="5">
    <source>
        <dbReference type="Proteomes" id="UP000248272"/>
    </source>
</evidence>
<dbReference type="CDD" id="cd24008">
    <property type="entry name" value="ASKHA_NBD_GLK"/>
    <property type="match status" value="1"/>
</dbReference>
<keyword evidence="2 4" id="KW-0418">Kinase</keyword>
<dbReference type="Gene3D" id="3.40.367.20">
    <property type="match status" value="1"/>
</dbReference>
<reference evidence="4 5" key="1">
    <citation type="journal article" date="2018" name="Front. Microbiol.">
        <title>Adaptation of the Freshwater Bloom-Forming Cyanobacterium Microcystis aeruginosa to Brackish Water Is Driven by Recent Horizontal Transfer of Sucrose Genes.</title>
        <authorList>
            <person name="Tanabe Y."/>
            <person name="Hodoki Y."/>
            <person name="Sano T."/>
            <person name="Tada K."/>
            <person name="Watanabe M.M."/>
        </authorList>
    </citation>
    <scope>NUCLEOTIDE SEQUENCE [LARGE SCALE GENOMIC DNA]</scope>
    <source>
        <strain evidence="4 5">Sj</strain>
    </source>
</reference>
<keyword evidence="1 4" id="KW-0808">Transferase</keyword>
<evidence type="ECO:0000256" key="3">
    <source>
        <dbReference type="RuleBase" id="RU004046"/>
    </source>
</evidence>
<protein>
    <submittedName>
        <fullName evidence="4">Glucokinase</fullName>
        <ecNumber evidence="4">2.7.1.2</ecNumber>
    </submittedName>
</protein>
<comment type="similarity">
    <text evidence="3">Belongs to the bacterial glucokinase family.</text>
</comment>
<comment type="caution">
    <text evidence="4">The sequence shown here is derived from an EMBL/GenBank/DDBJ whole genome shotgun (WGS) entry which is preliminary data.</text>
</comment>
<dbReference type="Proteomes" id="UP000248272">
    <property type="component" value="Unassembled WGS sequence"/>
</dbReference>
<dbReference type="InterPro" id="IPR003836">
    <property type="entry name" value="Glucokinase"/>
</dbReference>
<dbReference type="EMBL" id="BDSG01000036">
    <property type="protein sequence ID" value="GBL10321.1"/>
    <property type="molecule type" value="Genomic_DNA"/>
</dbReference>
<dbReference type="RefSeq" id="WP_110578905.1">
    <property type="nucleotide sequence ID" value="NZ_BDSG01000036.1"/>
</dbReference>
<name>A0A2Z6URR3_MICAE</name>
<dbReference type="AlphaFoldDB" id="A0A2Z6URR3"/>
<dbReference type="Pfam" id="PF02685">
    <property type="entry name" value="Glucokinase"/>
    <property type="match status" value="1"/>
</dbReference>
<dbReference type="GO" id="GO:0006096">
    <property type="term" value="P:glycolytic process"/>
    <property type="evidence" value="ECO:0007669"/>
    <property type="project" value="InterPro"/>
</dbReference>
<proteinExistence type="inferred from homology"/>
<dbReference type="NCBIfam" id="TIGR00749">
    <property type="entry name" value="glk"/>
    <property type="match status" value="1"/>
</dbReference>
<dbReference type="GO" id="GO:0005536">
    <property type="term" value="F:D-glucose binding"/>
    <property type="evidence" value="ECO:0007669"/>
    <property type="project" value="InterPro"/>
</dbReference>
<accession>A0A2Z6URR3</accession>
<dbReference type="EC" id="2.7.1.2" evidence="4"/>
<evidence type="ECO:0000256" key="1">
    <source>
        <dbReference type="ARBA" id="ARBA00022679"/>
    </source>
</evidence>
<gene>
    <name evidence="4" type="primary">glk_2</name>
    <name evidence="4" type="ORF">MSj_01809</name>
</gene>
<sequence>MLVLAGDIGGTNTRLCLVETDGKNESTLREEIYPSGNEGLVPLVRQFLGDECNVYKACFALAGPVLNNKCKITNLPWPELDAARLQEELNIAKVSLINDFVAIGYNIVLEKNKSLVTLQEGEFLPDAPIAIIGAGTGLGKAFAVPEGDSYRVFPTEGGHESFAPDNLLAQELLAYLRADGKVDVERVVSGPGIVDIFRFLQDRKFASEDAGDFLSQPDPGAAIAKGAAAGHFLCQQTMAIFVEAFGAAAGDMAVSFLPFGGLYIAGGIAAQNIELMQNGSFIKAFTDKARVNPVLLEKVPVHIVLNTLEGLRGAVKYAATKM</sequence>
<dbReference type="GO" id="GO:0005524">
    <property type="term" value="F:ATP binding"/>
    <property type="evidence" value="ECO:0007669"/>
    <property type="project" value="InterPro"/>
</dbReference>
<organism evidence="4 5">
    <name type="scientific">Microcystis aeruginosa Sj</name>
    <dbReference type="NCBI Taxonomy" id="1979544"/>
    <lineage>
        <taxon>Bacteria</taxon>
        <taxon>Bacillati</taxon>
        <taxon>Cyanobacteriota</taxon>
        <taxon>Cyanophyceae</taxon>
        <taxon>Oscillatoriophycideae</taxon>
        <taxon>Chroococcales</taxon>
        <taxon>Microcystaceae</taxon>
        <taxon>Microcystis</taxon>
    </lineage>
</organism>
<dbReference type="PANTHER" id="PTHR47363">
    <property type="entry name" value="GLUCOKINASE"/>
    <property type="match status" value="1"/>
</dbReference>
<evidence type="ECO:0000256" key="2">
    <source>
        <dbReference type="ARBA" id="ARBA00022777"/>
    </source>
</evidence>